<keyword evidence="3" id="KW-1185">Reference proteome</keyword>
<feature type="compositionally biased region" description="Low complexity" evidence="1">
    <location>
        <begin position="554"/>
        <end position="565"/>
    </location>
</feature>
<evidence type="ECO:0000256" key="1">
    <source>
        <dbReference type="SAM" id="MobiDB-lite"/>
    </source>
</evidence>
<feature type="region of interest" description="Disordered" evidence="1">
    <location>
        <begin position="1115"/>
        <end position="1167"/>
    </location>
</feature>
<sequence>MCQYRYYCYATCRHQQTVLSNFCDKATPLPAVDKDKGAGAPALEAPTQAHTEAFKKPRVQPWRNNKASKKNKAAKAKKAQLPQGKSTAAAAAASSPRREPSRPYLPRVNQHSPSSPSIGSASITEEPDLHASSSSLPQQNPTQQHPPPAVAADDMAGLRPFGQTFRHWIGSGPVPQASLNTDYSGIHVSILQAEDALYEDAAFAAPAAPARCREPGIRQHSDESFDMPDSSDILQHVAESCRDVQGHHMGTDLHRSLSYDSTAADNTHCHNGHAASDSYEAIEADLNRLKEEVVKLKRDGSREGSASGVEEESAAARLQKAHDRLKDTVSTTGPVQLELPVPPRPMDFPALGSGKPVKSISSKATGVTLAPTQAERKLSYASAATVGMKDAIHKAISTSRAKRADSKVHDTMSDVPLSAAYIHSLMRHAATLVDSHTSSSAVARRSFECDDEDSSVIVSPQSVKTDVSEPIVVSKSTPSSPNGHAIKDKPRFAEPTQSFARRAGDALHKDSASTASKLAAGDASLTKRMNKRKSLPGDWLGAKSSQNAHATANPVSSPSVDSSPASIEGWQLVNKVVARETSVATKTSEPQLRKKNSSYMSPTAATTQRTIATLGEENAKRKPGTLRVNTFQANQYTSLSSPDSNALSSAGSLPNSVMERSDFGSSVSPPSPRRQTQRTIDAILAKSSVPLSPREVRHAGAAKKNSESPKSPSKIPRARKTLASHLQELSATSSKDAGRAVSSSPLDAVANTTTRRRTSHADILKPIFDKLDSQGLLRGSADPLHVNHDDRANESRVSSRNDVQRPIRNLIDEAPLKPSPGLEDIALLARQGVGIKKKTIMPPHLRASRQSSAASNGTEAAPAVHAPPQPSEIPAPAPQPLGPQSVEIRYGDVFGMYQAAADAQQPAALTHNPSPASALRAAFGSDQAPGVSQVQPDFLPRPSPASSLRATAPNFTPLWQPQSPVHELSLLSWQGTLDHRPDEEWSPLPGAVKDSIQTLRDFKANGQVPGRTVPSRSQSPSKRQEQRFWGSLMAQSGLTGATAAAEGAHASALSDRDGNVAMSNVGAELSLHKDAEAKGKTTSPNGVRVGQVLKAALSPGKKSVKWTLQETDGQEKPVTFGRAPPPFAPVSDDIMTGDTPLVSPTSDDTSPLKSPHSAPSPHAWTIGSGDGGFAPGYYGWKGGDGKEISFTGYGPNAERDPNSPVNMQFFNNCRAGHFGASPPRADLCSPGSSGENVSPSPKVWPQSRRQWAELAGYSKVPCGSMEIMDAVEQIPLASPTFGYCHDCVPGPY</sequence>
<evidence type="ECO:0000313" key="3">
    <source>
        <dbReference type="Proteomes" id="UP001324427"/>
    </source>
</evidence>
<feature type="region of interest" description="Disordered" evidence="1">
    <location>
        <begin position="582"/>
        <end position="606"/>
    </location>
</feature>
<feature type="compositionally biased region" description="Polar residues" evidence="1">
    <location>
        <begin position="848"/>
        <end position="858"/>
    </location>
</feature>
<feature type="compositionally biased region" description="Polar residues" evidence="1">
    <location>
        <begin position="663"/>
        <end position="679"/>
    </location>
</feature>
<dbReference type="EMBL" id="JAVFHQ010000033">
    <property type="protein sequence ID" value="KAK4543345.1"/>
    <property type="molecule type" value="Genomic_DNA"/>
</dbReference>
<protein>
    <submittedName>
        <fullName evidence="2">Uncharacterized protein</fullName>
    </submittedName>
</protein>
<proteinExistence type="predicted"/>
<feature type="compositionally biased region" description="Basic and acidic residues" evidence="1">
    <location>
        <begin position="785"/>
        <end position="801"/>
    </location>
</feature>
<dbReference type="Proteomes" id="UP001324427">
    <property type="component" value="Unassembled WGS sequence"/>
</dbReference>
<name>A0AAV9JE11_9PEZI</name>
<feature type="compositionally biased region" description="Polar residues" evidence="1">
    <location>
        <begin position="727"/>
        <end position="753"/>
    </location>
</feature>
<feature type="compositionally biased region" description="Low complexity" evidence="1">
    <location>
        <begin position="112"/>
        <end position="123"/>
    </location>
</feature>
<feature type="compositionally biased region" description="Polar residues" evidence="1">
    <location>
        <begin position="597"/>
        <end position="606"/>
    </location>
</feature>
<comment type="caution">
    <text evidence="2">The sequence shown here is derived from an EMBL/GenBank/DDBJ whole genome shotgun (WGS) entry which is preliminary data.</text>
</comment>
<feature type="region of interest" description="Disordered" evidence="1">
    <location>
        <begin position="468"/>
        <end position="493"/>
    </location>
</feature>
<gene>
    <name evidence="2" type="ORF">LTR36_005704</name>
</gene>
<feature type="compositionally biased region" description="Low complexity" evidence="1">
    <location>
        <begin position="638"/>
        <end position="652"/>
    </location>
</feature>
<feature type="region of interest" description="Disordered" evidence="1">
    <location>
        <begin position="780"/>
        <end position="801"/>
    </location>
</feature>
<organism evidence="2 3">
    <name type="scientific">Oleoguttula mirabilis</name>
    <dbReference type="NCBI Taxonomy" id="1507867"/>
    <lineage>
        <taxon>Eukaryota</taxon>
        <taxon>Fungi</taxon>
        <taxon>Dikarya</taxon>
        <taxon>Ascomycota</taxon>
        <taxon>Pezizomycotina</taxon>
        <taxon>Dothideomycetes</taxon>
        <taxon>Dothideomycetidae</taxon>
        <taxon>Mycosphaerellales</taxon>
        <taxon>Teratosphaeriaceae</taxon>
        <taxon>Oleoguttula</taxon>
    </lineage>
</organism>
<feature type="region of interest" description="Disordered" evidence="1">
    <location>
        <begin position="297"/>
        <end position="327"/>
    </location>
</feature>
<feature type="region of interest" description="Disordered" evidence="1">
    <location>
        <begin position="637"/>
        <end position="757"/>
    </location>
</feature>
<feature type="region of interest" description="Disordered" evidence="1">
    <location>
        <begin position="842"/>
        <end position="882"/>
    </location>
</feature>
<feature type="region of interest" description="Disordered" evidence="1">
    <location>
        <begin position="531"/>
        <end position="565"/>
    </location>
</feature>
<accession>A0AAV9JE11</accession>
<feature type="compositionally biased region" description="Pro residues" evidence="1">
    <location>
        <begin position="865"/>
        <end position="881"/>
    </location>
</feature>
<feature type="region of interest" description="Disordered" evidence="1">
    <location>
        <begin position="34"/>
        <end position="154"/>
    </location>
</feature>
<feature type="compositionally biased region" description="Polar residues" evidence="1">
    <location>
        <begin position="1142"/>
        <end position="1152"/>
    </location>
</feature>
<feature type="region of interest" description="Disordered" evidence="1">
    <location>
        <begin position="1004"/>
        <end position="1026"/>
    </location>
</feature>
<evidence type="ECO:0000313" key="2">
    <source>
        <dbReference type="EMBL" id="KAK4543345.1"/>
    </source>
</evidence>
<reference evidence="2 3" key="1">
    <citation type="submission" date="2021-11" db="EMBL/GenBank/DDBJ databases">
        <title>Black yeast isolated from Biological Soil Crust.</title>
        <authorList>
            <person name="Kurbessoian T."/>
        </authorList>
    </citation>
    <scope>NUCLEOTIDE SEQUENCE [LARGE SCALE GENOMIC DNA]</scope>
    <source>
        <strain evidence="2 3">CCFEE 5522</strain>
    </source>
</reference>
<feature type="compositionally biased region" description="Basic residues" evidence="1">
    <location>
        <begin position="66"/>
        <end position="78"/>
    </location>
</feature>